<gene>
    <name evidence="1" type="ORF">METZ01_LOCUS427332</name>
</gene>
<feature type="non-terminal residue" evidence="1">
    <location>
        <position position="28"/>
    </location>
</feature>
<dbReference type="EMBL" id="UINC01170438">
    <property type="protein sequence ID" value="SVD74478.1"/>
    <property type="molecule type" value="Genomic_DNA"/>
</dbReference>
<name>A0A382XW17_9ZZZZ</name>
<evidence type="ECO:0000313" key="1">
    <source>
        <dbReference type="EMBL" id="SVD74478.1"/>
    </source>
</evidence>
<sequence length="28" mass="3175">MPPVGRHVTFWIVIARGLEPLVIRSENS</sequence>
<dbReference type="AlphaFoldDB" id="A0A382XW17"/>
<protein>
    <submittedName>
        <fullName evidence="1">Uncharacterized protein</fullName>
    </submittedName>
</protein>
<reference evidence="1" key="1">
    <citation type="submission" date="2018-05" db="EMBL/GenBank/DDBJ databases">
        <authorList>
            <person name="Lanie J.A."/>
            <person name="Ng W.-L."/>
            <person name="Kazmierczak K.M."/>
            <person name="Andrzejewski T.M."/>
            <person name="Davidsen T.M."/>
            <person name="Wayne K.J."/>
            <person name="Tettelin H."/>
            <person name="Glass J.I."/>
            <person name="Rusch D."/>
            <person name="Podicherti R."/>
            <person name="Tsui H.-C.T."/>
            <person name="Winkler M.E."/>
        </authorList>
    </citation>
    <scope>NUCLEOTIDE SEQUENCE</scope>
</reference>
<accession>A0A382XW17</accession>
<organism evidence="1">
    <name type="scientific">marine metagenome</name>
    <dbReference type="NCBI Taxonomy" id="408172"/>
    <lineage>
        <taxon>unclassified sequences</taxon>
        <taxon>metagenomes</taxon>
        <taxon>ecological metagenomes</taxon>
    </lineage>
</organism>
<proteinExistence type="predicted"/>